<comment type="caution">
    <text evidence="1">The sequence shown here is derived from an EMBL/GenBank/DDBJ whole genome shotgun (WGS) entry which is preliminary data.</text>
</comment>
<dbReference type="Proteomes" id="UP000762676">
    <property type="component" value="Unassembled WGS sequence"/>
</dbReference>
<name>A0AAV4EE87_9GAST</name>
<gene>
    <name evidence="1" type="ORF">ElyMa_001777600</name>
</gene>
<evidence type="ECO:0000313" key="1">
    <source>
        <dbReference type="EMBL" id="GFR58796.1"/>
    </source>
</evidence>
<sequence length="162" mass="18635">MASSHSHDACETSEKYTGYIESHLQRLRSKCESLTACIQQLLLDESTFLVLKGEDISLNKTCGLVSKRGFQGYQTQVDKCTTEARQEIHDDIEHHLKDAVTGGLKRWGRINKCLENSYGDKERLPVVDKFCRWVIQILFCQEMNTDEVFFILLLSMLITSFH</sequence>
<dbReference type="EMBL" id="BMAT01003620">
    <property type="protein sequence ID" value="GFR58796.1"/>
    <property type="molecule type" value="Genomic_DNA"/>
</dbReference>
<protein>
    <submittedName>
        <fullName evidence="1">Uncharacterized protein</fullName>
    </submittedName>
</protein>
<evidence type="ECO:0000313" key="2">
    <source>
        <dbReference type="Proteomes" id="UP000762676"/>
    </source>
</evidence>
<dbReference type="AlphaFoldDB" id="A0AAV4EE87"/>
<organism evidence="1 2">
    <name type="scientific">Elysia marginata</name>
    <dbReference type="NCBI Taxonomy" id="1093978"/>
    <lineage>
        <taxon>Eukaryota</taxon>
        <taxon>Metazoa</taxon>
        <taxon>Spiralia</taxon>
        <taxon>Lophotrochozoa</taxon>
        <taxon>Mollusca</taxon>
        <taxon>Gastropoda</taxon>
        <taxon>Heterobranchia</taxon>
        <taxon>Euthyneura</taxon>
        <taxon>Panpulmonata</taxon>
        <taxon>Sacoglossa</taxon>
        <taxon>Placobranchoidea</taxon>
        <taxon>Plakobranchidae</taxon>
        <taxon>Elysia</taxon>
    </lineage>
</organism>
<reference evidence="1 2" key="1">
    <citation type="journal article" date="2021" name="Elife">
        <title>Chloroplast acquisition without the gene transfer in kleptoplastic sea slugs, Plakobranchus ocellatus.</title>
        <authorList>
            <person name="Maeda T."/>
            <person name="Takahashi S."/>
            <person name="Yoshida T."/>
            <person name="Shimamura S."/>
            <person name="Takaki Y."/>
            <person name="Nagai Y."/>
            <person name="Toyoda A."/>
            <person name="Suzuki Y."/>
            <person name="Arimoto A."/>
            <person name="Ishii H."/>
            <person name="Satoh N."/>
            <person name="Nishiyama T."/>
            <person name="Hasebe M."/>
            <person name="Maruyama T."/>
            <person name="Minagawa J."/>
            <person name="Obokata J."/>
            <person name="Shigenobu S."/>
        </authorList>
    </citation>
    <scope>NUCLEOTIDE SEQUENCE [LARGE SCALE GENOMIC DNA]</scope>
</reference>
<keyword evidence="2" id="KW-1185">Reference proteome</keyword>
<accession>A0AAV4EE87</accession>
<proteinExistence type="predicted"/>